<evidence type="ECO:0000256" key="10">
    <source>
        <dbReference type="ARBA" id="ARBA00023170"/>
    </source>
</evidence>
<dbReference type="GO" id="GO:0009279">
    <property type="term" value="C:cell outer membrane"/>
    <property type="evidence" value="ECO:0007669"/>
    <property type="project" value="UniProtKB-SubCell"/>
</dbReference>
<dbReference type="InterPro" id="IPR012910">
    <property type="entry name" value="Plug_dom"/>
</dbReference>
<keyword evidence="5 12" id="KW-0812">Transmembrane</keyword>
<proteinExistence type="inferred from homology"/>
<keyword evidence="8 13" id="KW-0798">TonB box</keyword>
<feature type="domain" description="TonB-dependent receptor-like beta-barrel" evidence="15">
    <location>
        <begin position="196"/>
        <end position="599"/>
    </location>
</feature>
<keyword evidence="9 12" id="KW-0472">Membrane</keyword>
<evidence type="ECO:0000256" key="5">
    <source>
        <dbReference type="ARBA" id="ARBA00022692"/>
    </source>
</evidence>
<feature type="chain" id="PRO_5037162806" evidence="14">
    <location>
        <begin position="27"/>
        <end position="626"/>
    </location>
</feature>
<dbReference type="InterPro" id="IPR000531">
    <property type="entry name" value="Beta-barrel_TonB"/>
</dbReference>
<keyword evidence="11 12" id="KW-0998">Cell outer membrane</keyword>
<keyword evidence="4 12" id="KW-1134">Transmembrane beta strand</keyword>
<evidence type="ECO:0000256" key="8">
    <source>
        <dbReference type="ARBA" id="ARBA00023077"/>
    </source>
</evidence>
<keyword evidence="6 14" id="KW-0732">Signal</keyword>
<dbReference type="EMBL" id="BMYX01000001">
    <property type="protein sequence ID" value="GGY05366.1"/>
    <property type="molecule type" value="Genomic_DNA"/>
</dbReference>
<feature type="domain" description="TonB-dependent receptor plug" evidence="16">
    <location>
        <begin position="46"/>
        <end position="150"/>
    </location>
</feature>
<dbReference type="GO" id="GO:0006811">
    <property type="term" value="P:monoatomic ion transport"/>
    <property type="evidence" value="ECO:0007669"/>
    <property type="project" value="UniProtKB-KW"/>
</dbReference>
<sequence length="626" mass="67662">MSDRSFPALPFALALPAACVAMTAGAADAPLLPDVVVTASRIAQPLREVIGDVSVITRDDIERHPGQNLADVLTTAPGVQISRNGGAGQSSTLWIRGSDKNVVLVDGVRVDSATLGLTAIENFPADQIERIEILRGAAASLYGSDAMGGVVQIFTRKGGEDLRASVQAGAGNHGNAAVQANVSGSVGASRFALGVAHSRTDGVSAVANPDNVRYNPDKDGNRNTSLSLSASHDLSAATSFGATILYARNVTHYDSYTGYPPAGQGYDYRNEKLNGATSAWLAHTFSDVWKTRLQLASSVDSNDTFDPLSPTNFSDSKSSITTRNRQATWQNDIVLSGGGKATVALESLEQRVSGSTDYTIKKRTNNSLTGNYLTRFGDLRLEAGARHDRNSQFGSYNTGRVGASYDFLDAWQVGVSTGNSFRAPTFNDLYWPNSGNPSLKPEKGFSKEMFLAYRGNALQGRVTVYENLVRDLIQWAEVSQYVWKPMNVDKASLRGITANAEWSHGKLTLGGQADWLRARDDSNGATRDKRLPRRADRTASLYAAYKADNWQVRGEWQAVGRRFDDAANNDPLGGYAVANLSASWSVTRDVTLLATLDNLFNRKYQSVKDYGVMGRNGMLSVRWTLK</sequence>
<dbReference type="Gene3D" id="2.40.170.20">
    <property type="entry name" value="TonB-dependent receptor, beta-barrel domain"/>
    <property type="match status" value="1"/>
</dbReference>
<evidence type="ECO:0000256" key="12">
    <source>
        <dbReference type="PROSITE-ProRule" id="PRU01360"/>
    </source>
</evidence>
<evidence type="ECO:0000256" key="3">
    <source>
        <dbReference type="ARBA" id="ARBA00022448"/>
    </source>
</evidence>
<dbReference type="CDD" id="cd01347">
    <property type="entry name" value="ligand_gated_channel"/>
    <property type="match status" value="1"/>
</dbReference>
<keyword evidence="3 12" id="KW-0813">Transport</keyword>
<dbReference type="PROSITE" id="PS52016">
    <property type="entry name" value="TONB_DEPENDENT_REC_3"/>
    <property type="match status" value="1"/>
</dbReference>
<dbReference type="InterPro" id="IPR039426">
    <property type="entry name" value="TonB-dep_rcpt-like"/>
</dbReference>
<keyword evidence="10 17" id="KW-0675">Receptor</keyword>
<gene>
    <name evidence="17" type="ORF">GCM10011289_04990</name>
</gene>
<reference evidence="17" key="1">
    <citation type="journal article" date="2014" name="Int. J. Syst. Evol. Microbiol.">
        <title>Complete genome sequence of Corynebacterium casei LMG S-19264T (=DSM 44701T), isolated from a smear-ripened cheese.</title>
        <authorList>
            <consortium name="US DOE Joint Genome Institute (JGI-PGF)"/>
            <person name="Walter F."/>
            <person name="Albersmeier A."/>
            <person name="Kalinowski J."/>
            <person name="Ruckert C."/>
        </authorList>
    </citation>
    <scope>NUCLEOTIDE SEQUENCE</scope>
    <source>
        <strain evidence="17">KCTC 32182</strain>
    </source>
</reference>
<dbReference type="Pfam" id="PF00593">
    <property type="entry name" value="TonB_dep_Rec_b-barrel"/>
    <property type="match status" value="1"/>
</dbReference>
<dbReference type="AlphaFoldDB" id="A0A918U7P8"/>
<dbReference type="InterPro" id="IPR037066">
    <property type="entry name" value="Plug_dom_sf"/>
</dbReference>
<organism evidence="17 18">
    <name type="scientific">Paludibacterium paludis</name>
    <dbReference type="NCBI Taxonomy" id="1225769"/>
    <lineage>
        <taxon>Bacteria</taxon>
        <taxon>Pseudomonadati</taxon>
        <taxon>Pseudomonadota</taxon>
        <taxon>Betaproteobacteria</taxon>
        <taxon>Neisseriales</taxon>
        <taxon>Chromobacteriaceae</taxon>
        <taxon>Paludibacterium</taxon>
    </lineage>
</organism>
<evidence type="ECO:0000256" key="14">
    <source>
        <dbReference type="SAM" id="SignalP"/>
    </source>
</evidence>
<evidence type="ECO:0000256" key="4">
    <source>
        <dbReference type="ARBA" id="ARBA00022452"/>
    </source>
</evidence>
<dbReference type="Pfam" id="PF07715">
    <property type="entry name" value="Plug"/>
    <property type="match status" value="1"/>
</dbReference>
<evidence type="ECO:0000256" key="13">
    <source>
        <dbReference type="RuleBase" id="RU003357"/>
    </source>
</evidence>
<dbReference type="RefSeq" id="WP_189530752.1">
    <property type="nucleotide sequence ID" value="NZ_BMYX01000001.1"/>
</dbReference>
<evidence type="ECO:0000256" key="9">
    <source>
        <dbReference type="ARBA" id="ARBA00023136"/>
    </source>
</evidence>
<feature type="signal peptide" evidence="14">
    <location>
        <begin position="1"/>
        <end position="26"/>
    </location>
</feature>
<name>A0A918U7P8_9NEIS</name>
<evidence type="ECO:0000259" key="15">
    <source>
        <dbReference type="Pfam" id="PF00593"/>
    </source>
</evidence>
<dbReference type="InterPro" id="IPR036942">
    <property type="entry name" value="Beta-barrel_TonB_sf"/>
</dbReference>
<evidence type="ECO:0000256" key="11">
    <source>
        <dbReference type="ARBA" id="ARBA00023237"/>
    </source>
</evidence>
<dbReference type="PANTHER" id="PTHR30069:SF53">
    <property type="entry name" value="COLICIN I RECEPTOR-RELATED"/>
    <property type="match status" value="1"/>
</dbReference>
<evidence type="ECO:0000256" key="7">
    <source>
        <dbReference type="ARBA" id="ARBA00023065"/>
    </source>
</evidence>
<evidence type="ECO:0000313" key="18">
    <source>
        <dbReference type="Proteomes" id="UP000645257"/>
    </source>
</evidence>
<dbReference type="Gene3D" id="2.170.130.10">
    <property type="entry name" value="TonB-dependent receptor, plug domain"/>
    <property type="match status" value="1"/>
</dbReference>
<evidence type="ECO:0000259" key="16">
    <source>
        <dbReference type="Pfam" id="PF07715"/>
    </source>
</evidence>
<evidence type="ECO:0000256" key="1">
    <source>
        <dbReference type="ARBA" id="ARBA00004571"/>
    </source>
</evidence>
<dbReference type="SUPFAM" id="SSF56935">
    <property type="entry name" value="Porins"/>
    <property type="match status" value="1"/>
</dbReference>
<keyword evidence="7" id="KW-0406">Ion transport</keyword>
<comment type="subcellular location">
    <subcellularLocation>
        <location evidence="1 12">Cell outer membrane</location>
        <topology evidence="1 12">Multi-pass membrane protein</topology>
    </subcellularLocation>
</comment>
<evidence type="ECO:0000256" key="2">
    <source>
        <dbReference type="ARBA" id="ARBA00009810"/>
    </source>
</evidence>
<comment type="similarity">
    <text evidence="2 12 13">Belongs to the TonB-dependent receptor family.</text>
</comment>
<keyword evidence="18" id="KW-1185">Reference proteome</keyword>
<dbReference type="GO" id="GO:0015889">
    <property type="term" value="P:cobalamin transport"/>
    <property type="evidence" value="ECO:0007669"/>
    <property type="project" value="TreeGrafter"/>
</dbReference>
<evidence type="ECO:0000313" key="17">
    <source>
        <dbReference type="EMBL" id="GGY05366.1"/>
    </source>
</evidence>
<dbReference type="PANTHER" id="PTHR30069">
    <property type="entry name" value="TONB-DEPENDENT OUTER MEMBRANE RECEPTOR"/>
    <property type="match status" value="1"/>
</dbReference>
<protein>
    <submittedName>
        <fullName evidence="17">Outer membrane receptor protein</fullName>
    </submittedName>
</protein>
<accession>A0A918U7P8</accession>
<dbReference type="Proteomes" id="UP000645257">
    <property type="component" value="Unassembled WGS sequence"/>
</dbReference>
<evidence type="ECO:0000256" key="6">
    <source>
        <dbReference type="ARBA" id="ARBA00022729"/>
    </source>
</evidence>
<reference evidence="17" key="2">
    <citation type="submission" date="2020-09" db="EMBL/GenBank/DDBJ databases">
        <authorList>
            <person name="Sun Q."/>
            <person name="Kim S."/>
        </authorList>
    </citation>
    <scope>NUCLEOTIDE SEQUENCE</scope>
    <source>
        <strain evidence="17">KCTC 32182</strain>
    </source>
</reference>
<comment type="caution">
    <text evidence="17">The sequence shown here is derived from an EMBL/GenBank/DDBJ whole genome shotgun (WGS) entry which is preliminary data.</text>
</comment>